<dbReference type="Proteomes" id="UP000287447">
    <property type="component" value="Unassembled WGS sequence"/>
</dbReference>
<keyword evidence="4" id="KW-1185">Reference proteome</keyword>
<gene>
    <name evidence="3" type="ORF">EOI86_02315</name>
</gene>
<organism evidence="3 4">
    <name type="scientific">Hwanghaeella grinnelliae</name>
    <dbReference type="NCBI Taxonomy" id="2500179"/>
    <lineage>
        <taxon>Bacteria</taxon>
        <taxon>Pseudomonadati</taxon>
        <taxon>Pseudomonadota</taxon>
        <taxon>Alphaproteobacteria</taxon>
        <taxon>Rhodospirillales</taxon>
        <taxon>Rhodospirillaceae</taxon>
        <taxon>Hwanghaeella</taxon>
    </lineage>
</organism>
<feature type="compositionally biased region" description="Low complexity" evidence="1">
    <location>
        <begin position="33"/>
        <end position="51"/>
    </location>
</feature>
<dbReference type="AlphaFoldDB" id="A0A437QUG1"/>
<dbReference type="EMBL" id="SADE01000001">
    <property type="protein sequence ID" value="RVU38157.1"/>
    <property type="molecule type" value="Genomic_DNA"/>
</dbReference>
<evidence type="ECO:0000256" key="2">
    <source>
        <dbReference type="SAM" id="SignalP"/>
    </source>
</evidence>
<name>A0A437QUG1_9PROT</name>
<sequence>MITPALCAWVRTFTAVVLLCLLASCNTTGKPSAQSGPAPKTAAAADVATSDNVRLDNVTPEETTEPGNGPEELIYDPDSLTFDISLSAALRAADNVLFLRTPANVNLNEIPDDLDKWLSRIRDNGGTVKAAPLPPGGRPNRSLLGILIDVVLFFVGLAKDEIIFSAVDDFDAVMYFDKPTGDVKWIVFTRSR</sequence>
<protein>
    <submittedName>
        <fullName evidence="3">Uncharacterized protein</fullName>
    </submittedName>
</protein>
<feature type="region of interest" description="Disordered" evidence="1">
    <location>
        <begin position="29"/>
        <end position="71"/>
    </location>
</feature>
<keyword evidence="2" id="KW-0732">Signal</keyword>
<evidence type="ECO:0000313" key="3">
    <source>
        <dbReference type="EMBL" id="RVU38157.1"/>
    </source>
</evidence>
<proteinExistence type="predicted"/>
<evidence type="ECO:0000256" key="1">
    <source>
        <dbReference type="SAM" id="MobiDB-lite"/>
    </source>
</evidence>
<evidence type="ECO:0000313" key="4">
    <source>
        <dbReference type="Proteomes" id="UP000287447"/>
    </source>
</evidence>
<dbReference type="RefSeq" id="WP_127763529.1">
    <property type="nucleotide sequence ID" value="NZ_SADE01000001.1"/>
</dbReference>
<feature type="signal peptide" evidence="2">
    <location>
        <begin position="1"/>
        <end position="29"/>
    </location>
</feature>
<feature type="chain" id="PRO_5019418433" evidence="2">
    <location>
        <begin position="30"/>
        <end position="192"/>
    </location>
</feature>
<reference evidence="4" key="1">
    <citation type="submission" date="2019-01" db="EMBL/GenBank/DDBJ databases">
        <title>Gri0909 isolated from a small marine red alga.</title>
        <authorList>
            <person name="Kim J."/>
            <person name="Jeong S.E."/>
            <person name="Jeon C.O."/>
        </authorList>
    </citation>
    <scope>NUCLEOTIDE SEQUENCE [LARGE SCALE GENOMIC DNA]</scope>
    <source>
        <strain evidence="4">Gri0909</strain>
    </source>
</reference>
<accession>A0A437QUG1</accession>
<comment type="caution">
    <text evidence="3">The sequence shown here is derived from an EMBL/GenBank/DDBJ whole genome shotgun (WGS) entry which is preliminary data.</text>
</comment>